<evidence type="ECO:0000313" key="3">
    <source>
        <dbReference type="Proteomes" id="UP000250557"/>
    </source>
</evidence>
<dbReference type="Proteomes" id="UP000250557">
    <property type="component" value="Chromosome"/>
</dbReference>
<dbReference type="EMBL" id="CP071880">
    <property type="protein sequence ID" value="QTE47606.1"/>
    <property type="molecule type" value="Genomic_DNA"/>
</dbReference>
<reference evidence="1 3" key="1">
    <citation type="submission" date="2019-08" db="EMBL/GenBank/DDBJ databases">
        <title>Comparative genome analysis confer to the adaptation heavy metal polluted environment.</title>
        <authorList>
            <person name="Li Y."/>
        </authorList>
    </citation>
    <scope>NUCLEOTIDE SEQUENCE [LARGE SCALE GENOMIC DNA]</scope>
    <source>
        <strain evidence="1 3">P2</strain>
    </source>
</reference>
<evidence type="ECO:0000313" key="4">
    <source>
        <dbReference type="Proteomes" id="UP000663940"/>
    </source>
</evidence>
<gene>
    <name evidence="1" type="ORF">DIU31_008890</name>
    <name evidence="2" type="ORF">J3L21_18755</name>
</gene>
<reference evidence="2 4" key="2">
    <citation type="submission" date="2021-03" db="EMBL/GenBank/DDBJ databases">
        <title>Mucilaginibacter strains isolated from gold and copper mining confer multi heavy-metal resistance.</title>
        <authorList>
            <person name="Li Y."/>
        </authorList>
    </citation>
    <scope>NUCLEOTIDE SEQUENCE [LARGE SCALE GENOMIC DNA]</scope>
    <source>
        <strain evidence="2 4">P2-4</strain>
    </source>
</reference>
<organism evidence="1 3">
    <name type="scientific">Mucilaginibacter rubeus</name>
    <dbReference type="NCBI Taxonomy" id="2027860"/>
    <lineage>
        <taxon>Bacteria</taxon>
        <taxon>Pseudomonadati</taxon>
        <taxon>Bacteroidota</taxon>
        <taxon>Sphingobacteriia</taxon>
        <taxon>Sphingobacteriales</taxon>
        <taxon>Sphingobacteriaceae</taxon>
        <taxon>Mucilaginibacter</taxon>
    </lineage>
</organism>
<evidence type="ECO:0000313" key="1">
    <source>
        <dbReference type="EMBL" id="QEM03627.1"/>
    </source>
</evidence>
<proteinExistence type="predicted"/>
<keyword evidence="4" id="KW-1185">Reference proteome</keyword>
<dbReference type="Proteomes" id="UP000663940">
    <property type="component" value="Chromosome"/>
</dbReference>
<name>A0AAE6JDF6_9SPHI</name>
<dbReference type="EMBL" id="CP043451">
    <property type="protein sequence ID" value="QEM03627.1"/>
    <property type="molecule type" value="Genomic_DNA"/>
</dbReference>
<evidence type="ECO:0000313" key="2">
    <source>
        <dbReference type="EMBL" id="QTE47606.1"/>
    </source>
</evidence>
<dbReference type="AlphaFoldDB" id="A0AAE6JDF6"/>
<sequence length="116" mass="13053">MQKLYEAAWIIHQREIRPVVKNSISKKNTTSFTPQIATQNFPLVSSNCTFNDRLSPETALGLDQLVKFIVSRMPTVQLIICLGTHPSPAAFYLLVVVADNQSPEHEIANRIEDSCR</sequence>
<accession>A0AAE6JDF6</accession>
<protein>
    <submittedName>
        <fullName evidence="1">Uncharacterized protein</fullName>
    </submittedName>
</protein>
<dbReference type="RefSeq" id="WP_149466838.1">
    <property type="nucleotide sequence ID" value="NZ_CP071879.1"/>
</dbReference>